<dbReference type="EMBL" id="BARV01028866">
    <property type="protein sequence ID" value="GAI38420.1"/>
    <property type="molecule type" value="Genomic_DNA"/>
</dbReference>
<organism evidence="2">
    <name type="scientific">marine sediment metagenome</name>
    <dbReference type="NCBI Taxonomy" id="412755"/>
    <lineage>
        <taxon>unclassified sequences</taxon>
        <taxon>metagenomes</taxon>
        <taxon>ecological metagenomes</taxon>
    </lineage>
</organism>
<comment type="caution">
    <text evidence="2">The sequence shown here is derived from an EMBL/GenBank/DDBJ whole genome shotgun (WGS) entry which is preliminary data.</text>
</comment>
<accession>X1PHD1</accession>
<reference evidence="2" key="1">
    <citation type="journal article" date="2014" name="Front. Microbiol.">
        <title>High frequency of phylogenetically diverse reductive dehalogenase-homologous genes in deep subseafloor sedimentary metagenomes.</title>
        <authorList>
            <person name="Kawai M."/>
            <person name="Futagami T."/>
            <person name="Toyoda A."/>
            <person name="Takaki Y."/>
            <person name="Nishi S."/>
            <person name="Hori S."/>
            <person name="Arai W."/>
            <person name="Tsubouchi T."/>
            <person name="Morono Y."/>
            <person name="Uchiyama I."/>
            <person name="Ito T."/>
            <person name="Fujiyama A."/>
            <person name="Inagaki F."/>
            <person name="Takami H."/>
        </authorList>
    </citation>
    <scope>NUCLEOTIDE SEQUENCE</scope>
    <source>
        <strain evidence="2">Expedition CK06-06</strain>
    </source>
</reference>
<name>X1PHD1_9ZZZZ</name>
<protein>
    <submittedName>
        <fullName evidence="2">Uncharacterized protein</fullName>
    </submittedName>
</protein>
<evidence type="ECO:0000313" key="2">
    <source>
        <dbReference type="EMBL" id="GAI38420.1"/>
    </source>
</evidence>
<dbReference type="AlphaFoldDB" id="X1PHD1"/>
<evidence type="ECO:0000256" key="1">
    <source>
        <dbReference type="SAM" id="MobiDB-lite"/>
    </source>
</evidence>
<gene>
    <name evidence="2" type="ORF">S06H3_46119</name>
</gene>
<sequence>SHAAGPYGAESPAKAQPATLHRIAPSSTS</sequence>
<feature type="region of interest" description="Disordered" evidence="1">
    <location>
        <begin position="1"/>
        <end position="29"/>
    </location>
</feature>
<feature type="non-terminal residue" evidence="2">
    <location>
        <position position="1"/>
    </location>
</feature>
<proteinExistence type="predicted"/>